<feature type="region of interest" description="Disordered" evidence="1">
    <location>
        <begin position="72"/>
        <end position="101"/>
    </location>
</feature>
<evidence type="ECO:0000313" key="4">
    <source>
        <dbReference type="Proteomes" id="UP000076078"/>
    </source>
</evidence>
<feature type="transmembrane region" description="Helical" evidence="2">
    <location>
        <begin position="6"/>
        <end position="27"/>
    </location>
</feature>
<dbReference type="FunCoup" id="A0A151ZHP8">
    <property type="interactions" value="371"/>
</dbReference>
<evidence type="ECO:0000256" key="2">
    <source>
        <dbReference type="SAM" id="Phobius"/>
    </source>
</evidence>
<reference evidence="3 4" key="1">
    <citation type="submission" date="2015-12" db="EMBL/GenBank/DDBJ databases">
        <title>Dictyostelia acquired genes for synthesis and detection of signals that induce cell-type specialization by lateral gene transfer from prokaryotes.</title>
        <authorList>
            <person name="Gloeckner G."/>
            <person name="Schaap P."/>
        </authorList>
    </citation>
    <scope>NUCLEOTIDE SEQUENCE [LARGE SCALE GENOMIC DNA]</scope>
    <source>
        <strain evidence="3 4">TK</strain>
    </source>
</reference>
<feature type="compositionally biased region" description="Low complexity" evidence="1">
    <location>
        <begin position="88"/>
        <end position="101"/>
    </location>
</feature>
<proteinExistence type="predicted"/>
<organism evidence="3 4">
    <name type="scientific">Tieghemostelium lacteum</name>
    <name type="common">Slime mold</name>
    <name type="synonym">Dictyostelium lacteum</name>
    <dbReference type="NCBI Taxonomy" id="361077"/>
    <lineage>
        <taxon>Eukaryota</taxon>
        <taxon>Amoebozoa</taxon>
        <taxon>Evosea</taxon>
        <taxon>Eumycetozoa</taxon>
        <taxon>Dictyostelia</taxon>
        <taxon>Dictyosteliales</taxon>
        <taxon>Raperosteliaceae</taxon>
        <taxon>Tieghemostelium</taxon>
    </lineage>
</organism>
<keyword evidence="4" id="KW-1185">Reference proteome</keyword>
<dbReference type="EMBL" id="LODT01000028">
    <property type="protein sequence ID" value="KYQ93518.1"/>
    <property type="molecule type" value="Genomic_DNA"/>
</dbReference>
<dbReference type="AlphaFoldDB" id="A0A151ZHP8"/>
<dbReference type="Proteomes" id="UP000076078">
    <property type="component" value="Unassembled WGS sequence"/>
</dbReference>
<sequence>MSGKKFLEYAVVFTTPVAILTGITWFLQRDNSKDIEEYKKSNPALFKNNQENNEKIFKYILESSKGDRIDFMAGPNNTMNQIRDHSKSNSTTTPTNPEQNK</sequence>
<evidence type="ECO:0000313" key="3">
    <source>
        <dbReference type="EMBL" id="KYQ93518.1"/>
    </source>
</evidence>
<protein>
    <submittedName>
        <fullName evidence="3">Uncharacterized protein</fullName>
    </submittedName>
</protein>
<comment type="caution">
    <text evidence="3">The sequence shown here is derived from an EMBL/GenBank/DDBJ whole genome shotgun (WGS) entry which is preliminary data.</text>
</comment>
<keyword evidence="2" id="KW-0472">Membrane</keyword>
<gene>
    <name evidence="3" type="ORF">DLAC_06219</name>
</gene>
<accession>A0A151ZHP8</accession>
<keyword evidence="2" id="KW-0812">Transmembrane</keyword>
<dbReference type="InParanoid" id="A0A151ZHP8"/>
<keyword evidence="2" id="KW-1133">Transmembrane helix</keyword>
<dbReference type="OrthoDB" id="17625at2759"/>
<dbReference type="OMA" id="IDFMAGP"/>
<evidence type="ECO:0000256" key="1">
    <source>
        <dbReference type="SAM" id="MobiDB-lite"/>
    </source>
</evidence>
<name>A0A151ZHP8_TIELA</name>